<keyword evidence="1" id="KW-0812">Transmembrane</keyword>
<feature type="transmembrane region" description="Helical" evidence="1">
    <location>
        <begin position="12"/>
        <end position="32"/>
    </location>
</feature>
<dbReference type="AlphaFoldDB" id="A0A5C6DGU1"/>
<dbReference type="OrthoDB" id="285098at2"/>
<organism evidence="2 3">
    <name type="scientific">Novipirellula aureliae</name>
    <dbReference type="NCBI Taxonomy" id="2527966"/>
    <lineage>
        <taxon>Bacteria</taxon>
        <taxon>Pseudomonadati</taxon>
        <taxon>Planctomycetota</taxon>
        <taxon>Planctomycetia</taxon>
        <taxon>Pirellulales</taxon>
        <taxon>Pirellulaceae</taxon>
        <taxon>Novipirellula</taxon>
    </lineage>
</organism>
<evidence type="ECO:0000256" key="1">
    <source>
        <dbReference type="SAM" id="Phobius"/>
    </source>
</evidence>
<evidence type="ECO:0000313" key="2">
    <source>
        <dbReference type="EMBL" id="TWU35204.1"/>
    </source>
</evidence>
<dbReference type="Proteomes" id="UP000315471">
    <property type="component" value="Unassembled WGS sequence"/>
</dbReference>
<keyword evidence="3" id="KW-1185">Reference proteome</keyword>
<evidence type="ECO:0008006" key="4">
    <source>
        <dbReference type="Google" id="ProtNLM"/>
    </source>
</evidence>
<accession>A0A5C6DGU1</accession>
<sequence length="150" mass="16718">MQNREVQPIGIRDAMFGVLLASVCLAMWKAQVDGSPTWLGWVAILMPAIIVALLHRRFQLSLLAACAILYAITIAWGFVGGVTYSLHWIRTPHDFFERNTLGVERPLRYGLLSAQIWLLVGAVYVAIYATLVWLVSEVALDRFTNTQDGG</sequence>
<gene>
    <name evidence="2" type="ORF">Q31b_53000</name>
</gene>
<protein>
    <recommendedName>
        <fullName evidence="4">Transmembrane protein</fullName>
    </recommendedName>
</protein>
<reference evidence="2 3" key="1">
    <citation type="submission" date="2019-02" db="EMBL/GenBank/DDBJ databases">
        <title>Deep-cultivation of Planctomycetes and their phenomic and genomic characterization uncovers novel biology.</title>
        <authorList>
            <person name="Wiegand S."/>
            <person name="Jogler M."/>
            <person name="Boedeker C."/>
            <person name="Pinto D."/>
            <person name="Vollmers J."/>
            <person name="Rivas-Marin E."/>
            <person name="Kohn T."/>
            <person name="Peeters S.H."/>
            <person name="Heuer A."/>
            <person name="Rast P."/>
            <person name="Oberbeckmann S."/>
            <person name="Bunk B."/>
            <person name="Jeske O."/>
            <person name="Meyerdierks A."/>
            <person name="Storesund J.E."/>
            <person name="Kallscheuer N."/>
            <person name="Luecker S."/>
            <person name="Lage O.M."/>
            <person name="Pohl T."/>
            <person name="Merkel B.J."/>
            <person name="Hornburger P."/>
            <person name="Mueller R.-W."/>
            <person name="Bruemmer F."/>
            <person name="Labrenz M."/>
            <person name="Spormann A.M."/>
            <person name="Op Den Camp H."/>
            <person name="Overmann J."/>
            <person name="Amann R."/>
            <person name="Jetten M.S.M."/>
            <person name="Mascher T."/>
            <person name="Medema M.H."/>
            <person name="Devos D.P."/>
            <person name="Kaster A.-K."/>
            <person name="Ovreas L."/>
            <person name="Rohde M."/>
            <person name="Galperin M.Y."/>
            <person name="Jogler C."/>
        </authorList>
    </citation>
    <scope>NUCLEOTIDE SEQUENCE [LARGE SCALE GENOMIC DNA]</scope>
    <source>
        <strain evidence="2 3">Q31b</strain>
    </source>
</reference>
<dbReference type="EMBL" id="SJPY01000010">
    <property type="protein sequence ID" value="TWU35204.1"/>
    <property type="molecule type" value="Genomic_DNA"/>
</dbReference>
<keyword evidence="1" id="KW-0472">Membrane</keyword>
<feature type="transmembrane region" description="Helical" evidence="1">
    <location>
        <begin position="62"/>
        <end position="89"/>
    </location>
</feature>
<feature type="transmembrane region" description="Helical" evidence="1">
    <location>
        <begin position="109"/>
        <end position="135"/>
    </location>
</feature>
<keyword evidence="1" id="KW-1133">Transmembrane helix</keyword>
<comment type="caution">
    <text evidence="2">The sequence shown here is derived from an EMBL/GenBank/DDBJ whole genome shotgun (WGS) entry which is preliminary data.</text>
</comment>
<proteinExistence type="predicted"/>
<name>A0A5C6DGU1_9BACT</name>
<evidence type="ECO:0000313" key="3">
    <source>
        <dbReference type="Proteomes" id="UP000315471"/>
    </source>
</evidence>
<feature type="transmembrane region" description="Helical" evidence="1">
    <location>
        <begin position="38"/>
        <end position="55"/>
    </location>
</feature>